<dbReference type="HOGENOM" id="CLU_021006_0_0_1"/>
<dbReference type="PROSITE" id="PS00028">
    <property type="entry name" value="ZINC_FINGER_C2H2_1"/>
    <property type="match status" value="2"/>
</dbReference>
<dbReference type="KEGG" id="kaf:KAFR_0H02240"/>
<dbReference type="FunFam" id="3.30.160.60:FF:000072">
    <property type="entry name" value="zinc finger protein 143 isoform X1"/>
    <property type="match status" value="1"/>
</dbReference>
<dbReference type="RefSeq" id="XP_003958768.1">
    <property type="nucleotide sequence ID" value="XM_003958719.1"/>
</dbReference>
<evidence type="ECO:0000313" key="14">
    <source>
        <dbReference type="Proteomes" id="UP000005220"/>
    </source>
</evidence>
<keyword evidence="8" id="KW-0539">Nucleus</keyword>
<evidence type="ECO:0000259" key="12">
    <source>
        <dbReference type="PROSITE" id="PS50157"/>
    </source>
</evidence>
<feature type="region of interest" description="Disordered" evidence="11">
    <location>
        <begin position="415"/>
        <end position="444"/>
    </location>
</feature>
<evidence type="ECO:0000313" key="13">
    <source>
        <dbReference type="EMBL" id="CCF59633.1"/>
    </source>
</evidence>
<dbReference type="SUPFAM" id="SSF57667">
    <property type="entry name" value="beta-beta-alpha zinc fingers"/>
    <property type="match status" value="1"/>
</dbReference>
<feature type="domain" description="C2H2-type" evidence="12">
    <location>
        <begin position="459"/>
        <end position="488"/>
    </location>
</feature>
<dbReference type="GO" id="GO:0045944">
    <property type="term" value="P:positive regulation of transcription by RNA polymerase II"/>
    <property type="evidence" value="ECO:0007669"/>
    <property type="project" value="EnsemblFungi"/>
</dbReference>
<evidence type="ECO:0000256" key="8">
    <source>
        <dbReference type="ARBA" id="ARBA00023242"/>
    </source>
</evidence>
<feature type="region of interest" description="Disordered" evidence="11">
    <location>
        <begin position="316"/>
        <end position="343"/>
    </location>
</feature>
<keyword evidence="3" id="KW-0677">Repeat</keyword>
<dbReference type="GO" id="GO:0008270">
    <property type="term" value="F:zinc ion binding"/>
    <property type="evidence" value="ECO:0007669"/>
    <property type="project" value="UniProtKB-KW"/>
</dbReference>
<gene>
    <name evidence="13" type="primary">KAFR0H02240</name>
    <name evidence="13" type="ORF">KAFR_0H02240</name>
</gene>
<keyword evidence="10" id="KW-0175">Coiled coil</keyword>
<dbReference type="AlphaFoldDB" id="H2AZ77"/>
<dbReference type="GO" id="GO:0005667">
    <property type="term" value="C:transcription regulator complex"/>
    <property type="evidence" value="ECO:0007669"/>
    <property type="project" value="TreeGrafter"/>
</dbReference>
<dbReference type="Proteomes" id="UP000005220">
    <property type="component" value="Chromosome 8"/>
</dbReference>
<keyword evidence="4 9" id="KW-0863">Zinc-finger</keyword>
<dbReference type="EMBL" id="HE650828">
    <property type="protein sequence ID" value="CCF59633.1"/>
    <property type="molecule type" value="Genomic_DNA"/>
</dbReference>
<evidence type="ECO:0000256" key="4">
    <source>
        <dbReference type="ARBA" id="ARBA00022771"/>
    </source>
</evidence>
<dbReference type="PANTHER" id="PTHR14003:SF19">
    <property type="entry name" value="YY2 TRANSCRIPTION FACTOR"/>
    <property type="match status" value="1"/>
</dbReference>
<dbReference type="GO" id="GO:0000978">
    <property type="term" value="F:RNA polymerase II cis-regulatory region sequence-specific DNA binding"/>
    <property type="evidence" value="ECO:0007669"/>
    <property type="project" value="TreeGrafter"/>
</dbReference>
<dbReference type="GO" id="GO:0000082">
    <property type="term" value="P:G1/S transition of mitotic cell cycle"/>
    <property type="evidence" value="ECO:0007669"/>
    <property type="project" value="EnsemblFungi"/>
</dbReference>
<evidence type="ECO:0000256" key="9">
    <source>
        <dbReference type="PROSITE-ProRule" id="PRU00042"/>
    </source>
</evidence>
<dbReference type="GO" id="GO:2001043">
    <property type="term" value="P:positive regulation of septum digestion after cytokinesis"/>
    <property type="evidence" value="ECO:0007669"/>
    <property type="project" value="EnsemblFungi"/>
</dbReference>
<evidence type="ECO:0000256" key="7">
    <source>
        <dbReference type="ARBA" id="ARBA00023163"/>
    </source>
</evidence>
<feature type="compositionally biased region" description="Polar residues" evidence="11">
    <location>
        <begin position="326"/>
        <end position="343"/>
    </location>
</feature>
<dbReference type="GO" id="GO:0000122">
    <property type="term" value="P:negative regulation of transcription by RNA polymerase II"/>
    <property type="evidence" value="ECO:0007669"/>
    <property type="project" value="EnsemblFungi"/>
</dbReference>
<evidence type="ECO:0000256" key="10">
    <source>
        <dbReference type="SAM" id="Coils"/>
    </source>
</evidence>
<reference evidence="13 14" key="1">
    <citation type="journal article" date="2011" name="Proc. Natl. Acad. Sci. U.S.A.">
        <title>Evolutionary erosion of yeast sex chromosomes by mating-type switching accidents.</title>
        <authorList>
            <person name="Gordon J.L."/>
            <person name="Armisen D."/>
            <person name="Proux-Wera E."/>
            <person name="Oheigeartaigh S.S."/>
            <person name="Byrne K.P."/>
            <person name="Wolfe K.H."/>
        </authorList>
    </citation>
    <scope>NUCLEOTIDE SEQUENCE [LARGE SCALE GENOMIC DNA]</scope>
    <source>
        <strain evidence="14">ATCC 22294 / BCRC 22015 / CBS 2517 / CECT 1963 / NBRC 1671 / NRRL Y-8276</strain>
    </source>
</reference>
<organism evidence="13 14">
    <name type="scientific">Kazachstania africana (strain ATCC 22294 / BCRC 22015 / CBS 2517 / CECT 1963 / NBRC 1671 / NRRL Y-8276)</name>
    <name type="common">Yeast</name>
    <name type="synonym">Kluyveromyces africanus</name>
    <dbReference type="NCBI Taxonomy" id="1071382"/>
    <lineage>
        <taxon>Eukaryota</taxon>
        <taxon>Fungi</taxon>
        <taxon>Dikarya</taxon>
        <taxon>Ascomycota</taxon>
        <taxon>Saccharomycotina</taxon>
        <taxon>Saccharomycetes</taxon>
        <taxon>Saccharomycetales</taxon>
        <taxon>Saccharomycetaceae</taxon>
        <taxon>Kazachstania</taxon>
    </lineage>
</organism>
<keyword evidence="14" id="KW-1185">Reference proteome</keyword>
<protein>
    <recommendedName>
        <fullName evidence="12">C2H2-type domain-containing protein</fullName>
    </recommendedName>
</protein>
<evidence type="ECO:0000256" key="2">
    <source>
        <dbReference type="ARBA" id="ARBA00022723"/>
    </source>
</evidence>
<dbReference type="GeneID" id="13887629"/>
<dbReference type="OrthoDB" id="3437960at2759"/>
<dbReference type="GO" id="GO:0005829">
    <property type="term" value="C:cytosol"/>
    <property type="evidence" value="ECO:0007669"/>
    <property type="project" value="EnsemblFungi"/>
</dbReference>
<dbReference type="FunCoup" id="H2AZ77">
    <property type="interactions" value="655"/>
</dbReference>
<accession>H2AZ77</accession>
<dbReference type="InterPro" id="IPR013087">
    <property type="entry name" value="Znf_C2H2_type"/>
</dbReference>
<feature type="region of interest" description="Disordered" evidence="11">
    <location>
        <begin position="215"/>
        <end position="249"/>
    </location>
</feature>
<dbReference type="STRING" id="1071382.H2AZ77"/>
<dbReference type="InterPro" id="IPR036236">
    <property type="entry name" value="Znf_C2H2_sf"/>
</dbReference>
<evidence type="ECO:0000256" key="3">
    <source>
        <dbReference type="ARBA" id="ARBA00022737"/>
    </source>
</evidence>
<feature type="domain" description="C2H2-type" evidence="12">
    <location>
        <begin position="489"/>
        <end position="518"/>
    </location>
</feature>
<sequence length="623" mass="70320">MDSELDSWLVNPSDLTKNDKLNNVTNDGPVFDLNYDDIDYLLTQDLRDLDIPMIPSPLMNENNSSARNVNGLASHSSKQSVSHKRGLSGTAIFGFMNHNKTLSISSIQKVANELSLDGRNISKSNSNNDDVNLSHVILKQQEELRAALERQKEVNRKLEQQLRENQLQQEKLQRVLEEQEQKITVNSTSPQMFCTPSSKKTQTAEDVLIVTSNSANGRYQFPPPSMISPPMSHTSMNGSPSRRHNRSRNTPLNFQLDEEAETQPFFQEKNNLAPNAFGQITKDRNDTNFIGALNSPATFFTPEEPNPFNDGRVRSSSPFHSKKYSQHSTVSTIPQQDTDSESPNVMGLGLQIGNSKSIRMTDTLRPPPLDILPTIPGSNQTTPLKSKMPQKYYFQHTPVKAGSGVVTPQKLDYSASENHLEPPVEPEVHSSPMRARRKPTTLPPGSIDKYIKELPDKLFECLYKDCHKLFKRRYNIRSHIQTHLEDRPYICDYENCNKAFVRNHDLVRHKKSHAAKTHECACGKRFAQEEALNLHKSRMICIGGKKSDSMVRKSPNKRELLSRSPVKESIERDKDGIIASRMEQEFLKYNNDSLLKPPMDLLASNSVIFSPSPPSALSDYGTP</sequence>
<name>H2AZ77_KAZAF</name>
<proteinExistence type="predicted"/>
<keyword evidence="5" id="KW-0862">Zinc</keyword>
<comment type="subcellular location">
    <subcellularLocation>
        <location evidence="1">Nucleus</location>
    </subcellularLocation>
</comment>
<dbReference type="GO" id="GO:0000785">
    <property type="term" value="C:chromatin"/>
    <property type="evidence" value="ECO:0007669"/>
    <property type="project" value="TreeGrafter"/>
</dbReference>
<dbReference type="FunFam" id="3.30.160.60:FF:001752">
    <property type="entry name" value="Transcriptional factor SWI5"/>
    <property type="match status" value="1"/>
</dbReference>
<dbReference type="GO" id="GO:0060196">
    <property type="term" value="P:positive regulation of antisense RNA transcription"/>
    <property type="evidence" value="ECO:0007669"/>
    <property type="project" value="EnsemblFungi"/>
</dbReference>
<evidence type="ECO:0000256" key="11">
    <source>
        <dbReference type="SAM" id="MobiDB-lite"/>
    </source>
</evidence>
<keyword evidence="2" id="KW-0479">Metal-binding</keyword>
<keyword evidence="6" id="KW-0805">Transcription regulation</keyword>
<dbReference type="Pfam" id="PF00096">
    <property type="entry name" value="zf-C2H2"/>
    <property type="match status" value="1"/>
</dbReference>
<dbReference type="GO" id="GO:0000981">
    <property type="term" value="F:DNA-binding transcription factor activity, RNA polymerase II-specific"/>
    <property type="evidence" value="ECO:0007669"/>
    <property type="project" value="EnsemblFungi"/>
</dbReference>
<evidence type="ECO:0000256" key="5">
    <source>
        <dbReference type="ARBA" id="ARBA00022833"/>
    </source>
</evidence>
<evidence type="ECO:0000256" key="1">
    <source>
        <dbReference type="ARBA" id="ARBA00004123"/>
    </source>
</evidence>
<dbReference type="GO" id="GO:0005634">
    <property type="term" value="C:nucleus"/>
    <property type="evidence" value="ECO:0007669"/>
    <property type="project" value="UniProtKB-SubCell"/>
</dbReference>
<dbReference type="Gene3D" id="3.30.160.60">
    <property type="entry name" value="Classic Zinc Finger"/>
    <property type="match status" value="2"/>
</dbReference>
<keyword evidence="7" id="KW-0804">Transcription</keyword>
<dbReference type="PROSITE" id="PS50157">
    <property type="entry name" value="ZINC_FINGER_C2H2_2"/>
    <property type="match status" value="2"/>
</dbReference>
<dbReference type="InParanoid" id="H2AZ77"/>
<feature type="compositionally biased region" description="Basic and acidic residues" evidence="11">
    <location>
        <begin position="418"/>
        <end position="428"/>
    </location>
</feature>
<feature type="coiled-coil region" evidence="10">
    <location>
        <begin position="137"/>
        <end position="182"/>
    </location>
</feature>
<dbReference type="eggNOG" id="KOG1721">
    <property type="taxonomic scope" value="Eukaryota"/>
</dbReference>
<dbReference type="SMART" id="SM00355">
    <property type="entry name" value="ZnF_C2H2"/>
    <property type="match status" value="2"/>
</dbReference>
<evidence type="ECO:0000256" key="6">
    <source>
        <dbReference type="ARBA" id="ARBA00023015"/>
    </source>
</evidence>
<dbReference type="PANTHER" id="PTHR14003">
    <property type="entry name" value="TRANSCRIPTIONAL REPRESSOR PROTEIN YY"/>
    <property type="match status" value="1"/>
</dbReference>